<evidence type="ECO:0000313" key="1">
    <source>
        <dbReference type="EMBL" id="AKV70204.1"/>
    </source>
</evidence>
<organism evidence="1 2">
    <name type="scientific">Microcystis panniformis FACHB-1757</name>
    <dbReference type="NCBI Taxonomy" id="1638788"/>
    <lineage>
        <taxon>Bacteria</taxon>
        <taxon>Bacillati</taxon>
        <taxon>Cyanobacteriota</taxon>
        <taxon>Cyanophyceae</taxon>
        <taxon>Oscillatoriophycideae</taxon>
        <taxon>Chroococcales</taxon>
        <taxon>Microcystaceae</taxon>
        <taxon>Microcystis</taxon>
    </lineage>
</organism>
<dbReference type="EMBL" id="CP011339">
    <property type="protein sequence ID" value="AKV70204.1"/>
    <property type="molecule type" value="Genomic_DNA"/>
</dbReference>
<protein>
    <submittedName>
        <fullName evidence="1">CRISPR-associated protein Csc1</fullName>
    </submittedName>
</protein>
<dbReference type="PATRIC" id="fig|1638788.3.peg.5410"/>
<dbReference type="KEGG" id="mpk:VL20_5363"/>
<dbReference type="Proteomes" id="UP000068167">
    <property type="component" value="Chromosome"/>
</dbReference>
<proteinExistence type="predicted"/>
<dbReference type="AlphaFoldDB" id="A0A0K1S7U9"/>
<accession>A0A0K1S7U9</accession>
<sequence length="49" mass="5784">MFTHPVIGYDVINMPPVSLIRNVRMRGEYYQISDRPDLKIPARLSYRFG</sequence>
<reference evidence="1 2" key="1">
    <citation type="journal article" date="2016" name="Stand. Genomic Sci.">
        <title>Complete genome sequence and genomic characterization of Microcystis panniformis FACHB 1757 by third-generation sequencing.</title>
        <authorList>
            <person name="Zhang J.Y."/>
            <person name="Guan R."/>
            <person name="Zhang H.J."/>
            <person name="Li H."/>
            <person name="Xiao P."/>
            <person name="Yu G.L."/>
            <person name="Du L."/>
            <person name="Cao D.M."/>
            <person name="Zhu B.C."/>
            <person name="Li R.H."/>
            <person name="Lu Z.H."/>
        </authorList>
    </citation>
    <scope>NUCLEOTIDE SEQUENCE [LARGE SCALE GENOMIC DNA]</scope>
    <source>
        <strain evidence="1 2">FACHB-1757</strain>
    </source>
</reference>
<dbReference type="InterPro" id="IPR017576">
    <property type="entry name" value="CRISPR-assoc_prot_Csc1"/>
</dbReference>
<gene>
    <name evidence="1" type="ORF">VL20_5363</name>
</gene>
<keyword evidence="2" id="KW-1185">Reference proteome</keyword>
<dbReference type="Pfam" id="PF26241">
    <property type="entry name" value="Cas_Csc1"/>
    <property type="match status" value="1"/>
</dbReference>
<name>A0A0K1S7U9_9CHRO</name>
<evidence type="ECO:0000313" key="2">
    <source>
        <dbReference type="Proteomes" id="UP000068167"/>
    </source>
</evidence>